<reference evidence="3" key="1">
    <citation type="submission" date="2020-07" db="EMBL/GenBank/DDBJ databases">
        <title>Huge and variable diversity of episymbiotic CPR bacteria and DPANN archaea in groundwater ecosystems.</title>
        <authorList>
            <person name="He C.Y."/>
            <person name="Keren R."/>
            <person name="Whittaker M."/>
            <person name="Farag I.F."/>
            <person name="Doudna J."/>
            <person name="Cate J.H.D."/>
            <person name="Banfield J.F."/>
        </authorList>
    </citation>
    <scope>NUCLEOTIDE SEQUENCE</scope>
    <source>
        <strain evidence="3">NC_groundwater_1520_Pr4_B-0.1um_53_5</strain>
    </source>
</reference>
<feature type="domain" description="Glycosyl transferase family 1" evidence="1">
    <location>
        <begin position="197"/>
        <end position="341"/>
    </location>
</feature>
<evidence type="ECO:0000259" key="2">
    <source>
        <dbReference type="Pfam" id="PF13439"/>
    </source>
</evidence>
<dbReference type="EMBL" id="JACQXR010000039">
    <property type="protein sequence ID" value="MBI4726242.1"/>
    <property type="molecule type" value="Genomic_DNA"/>
</dbReference>
<name>A0A933MHN1_UNCT6</name>
<dbReference type="PANTHER" id="PTHR45947">
    <property type="entry name" value="SULFOQUINOVOSYL TRANSFERASE SQD2"/>
    <property type="match status" value="1"/>
</dbReference>
<accession>A0A933MHN1</accession>
<sequence>MVTDINKARIALVHDYLNQYGGAERVLEAIHGLFPQAPVYTLLYDQAKLPDHFKLWEIRASFLNRMPGRRRHYQKMLPLFPLAIESFDLRDYDIVISSSNAWAKGAVTSGRTFHLCYIHTPMRFVRDWYHHIPFEHNALTNVFLLPLLNRIRGWDTASAARPDCYISNSNEVQDRVSKYYRRPSQVIYPPVNTDFFRPADAPPGGDYFLTVSRLKPYKRLDLAVKAFNEMDLKLTIVGEGSELNKLKKMAGPKIKLAGRVSDMQLLNYYQNCRALVFPGLEDFGIAPVEAQSCGRPVIAYGKGGCRETVIDKGTGILFSRQTEAGLMEAVRSFKPEDFDRQAIRRHALSFDRKIFVGKFTEMLANQYSNFIKKTA</sequence>
<dbReference type="GO" id="GO:0016757">
    <property type="term" value="F:glycosyltransferase activity"/>
    <property type="evidence" value="ECO:0007669"/>
    <property type="project" value="InterPro"/>
</dbReference>
<dbReference type="Pfam" id="PF13439">
    <property type="entry name" value="Glyco_transf_4"/>
    <property type="match status" value="1"/>
</dbReference>
<dbReference type="InterPro" id="IPR028098">
    <property type="entry name" value="Glyco_trans_4-like_N"/>
</dbReference>
<dbReference type="Gene3D" id="3.40.50.2000">
    <property type="entry name" value="Glycogen Phosphorylase B"/>
    <property type="match status" value="2"/>
</dbReference>
<organism evidence="3 4">
    <name type="scientific">candidate division TA06 bacterium</name>
    <dbReference type="NCBI Taxonomy" id="2250710"/>
    <lineage>
        <taxon>Bacteria</taxon>
        <taxon>Bacteria division TA06</taxon>
    </lineage>
</organism>
<dbReference type="Pfam" id="PF00534">
    <property type="entry name" value="Glycos_transf_1"/>
    <property type="match status" value="1"/>
</dbReference>
<dbReference type="Proteomes" id="UP000736328">
    <property type="component" value="Unassembled WGS sequence"/>
</dbReference>
<comment type="caution">
    <text evidence="3">The sequence shown here is derived from an EMBL/GenBank/DDBJ whole genome shotgun (WGS) entry which is preliminary data.</text>
</comment>
<dbReference type="AlphaFoldDB" id="A0A933MHN1"/>
<feature type="domain" description="Glycosyltransferase subfamily 4-like N-terminal" evidence="2">
    <location>
        <begin position="21"/>
        <end position="194"/>
    </location>
</feature>
<evidence type="ECO:0000313" key="4">
    <source>
        <dbReference type="Proteomes" id="UP000736328"/>
    </source>
</evidence>
<dbReference type="InterPro" id="IPR001296">
    <property type="entry name" value="Glyco_trans_1"/>
</dbReference>
<dbReference type="PANTHER" id="PTHR45947:SF3">
    <property type="entry name" value="SULFOQUINOVOSYL TRANSFERASE SQD2"/>
    <property type="match status" value="1"/>
</dbReference>
<gene>
    <name evidence="3" type="ORF">HY768_03285</name>
</gene>
<evidence type="ECO:0000313" key="3">
    <source>
        <dbReference type="EMBL" id="MBI4726242.1"/>
    </source>
</evidence>
<dbReference type="SUPFAM" id="SSF53756">
    <property type="entry name" value="UDP-Glycosyltransferase/glycogen phosphorylase"/>
    <property type="match status" value="1"/>
</dbReference>
<evidence type="ECO:0000259" key="1">
    <source>
        <dbReference type="Pfam" id="PF00534"/>
    </source>
</evidence>
<proteinExistence type="predicted"/>
<protein>
    <submittedName>
        <fullName evidence="3">Glycosyltransferase</fullName>
    </submittedName>
</protein>
<dbReference type="InterPro" id="IPR050194">
    <property type="entry name" value="Glycosyltransferase_grp1"/>
</dbReference>